<feature type="transmembrane region" description="Helical" evidence="1">
    <location>
        <begin position="127"/>
        <end position="153"/>
    </location>
</feature>
<feature type="transmembrane region" description="Helical" evidence="1">
    <location>
        <begin position="40"/>
        <end position="59"/>
    </location>
</feature>
<organism evidence="2 3">
    <name type="scientific">Flagellimonas ochracea</name>
    <dbReference type="NCBI Taxonomy" id="2696472"/>
    <lineage>
        <taxon>Bacteria</taxon>
        <taxon>Pseudomonadati</taxon>
        <taxon>Bacteroidota</taxon>
        <taxon>Flavobacteriia</taxon>
        <taxon>Flavobacteriales</taxon>
        <taxon>Flavobacteriaceae</taxon>
        <taxon>Flagellimonas</taxon>
    </lineage>
</organism>
<reference evidence="2" key="1">
    <citation type="submission" date="2020-01" db="EMBL/GenBank/DDBJ databases">
        <title>Muricauda ochracea sp. nov., isolated from a tidal flat of Garorim bay in Korea.</title>
        <authorList>
            <person name="Kim D."/>
            <person name="Yoo Y."/>
            <person name="Kim J.-J."/>
        </authorList>
    </citation>
    <scope>NUCLEOTIDE SEQUENCE</scope>
    <source>
        <strain evidence="2">JGD-17</strain>
    </source>
</reference>
<feature type="transmembrane region" description="Helical" evidence="1">
    <location>
        <begin position="262"/>
        <end position="279"/>
    </location>
</feature>
<feature type="transmembrane region" description="Helical" evidence="1">
    <location>
        <begin position="208"/>
        <end position="227"/>
    </location>
</feature>
<keyword evidence="1" id="KW-0472">Membrane</keyword>
<dbReference type="AlphaFoldDB" id="A0A964WX06"/>
<sequence length="310" mass="35484">MFSSFFEKTKPINYFVLSGFLVLVYAIRLFLSIQGDWTQAFFPLEILGFAAVLLSIFVINEIVRAEKVTSFNSFAMLFFVLLLVAFSETLSDKNAVFANMFLLVGVWRLLAIKSMRNVKHKVFDATFLIGLASLFYDWALIYLILVFLVINLYDGKTFKNWLVPWLALATLFILTFAVLKLNGSLSFFAQHYQFSLDVLFKEPLAHSFRSKLIIYLLLMLVLIVFVFTRTRKKGGGKLVSLRIIFMAFLLGTLLDLLKTNEASSILVTFFPAAIFWANFLESVKRKKLREAILTLCAVVPFLLLVIELNH</sequence>
<feature type="transmembrane region" description="Helical" evidence="1">
    <location>
        <begin position="291"/>
        <end position="308"/>
    </location>
</feature>
<dbReference type="RefSeq" id="WP_166523042.1">
    <property type="nucleotide sequence ID" value="NZ_JAAABI010000002.1"/>
</dbReference>
<feature type="transmembrane region" description="Helical" evidence="1">
    <location>
        <begin position="239"/>
        <end position="256"/>
    </location>
</feature>
<evidence type="ECO:0000313" key="3">
    <source>
        <dbReference type="Proteomes" id="UP000667650"/>
    </source>
</evidence>
<name>A0A964WX06_9FLAO</name>
<accession>A0A964WX06</accession>
<feature type="transmembrane region" description="Helical" evidence="1">
    <location>
        <begin position="165"/>
        <end position="188"/>
    </location>
</feature>
<proteinExistence type="predicted"/>
<feature type="transmembrane region" description="Helical" evidence="1">
    <location>
        <begin position="12"/>
        <end position="31"/>
    </location>
</feature>
<gene>
    <name evidence="2" type="ORF">GTQ34_06855</name>
</gene>
<evidence type="ECO:0000313" key="2">
    <source>
        <dbReference type="EMBL" id="NAY91631.1"/>
    </source>
</evidence>
<dbReference type="EMBL" id="JAAABI010000002">
    <property type="protein sequence ID" value="NAY91631.1"/>
    <property type="molecule type" value="Genomic_DNA"/>
</dbReference>
<keyword evidence="1" id="KW-0812">Transmembrane</keyword>
<feature type="transmembrane region" description="Helical" evidence="1">
    <location>
        <begin position="71"/>
        <end position="90"/>
    </location>
</feature>
<keyword evidence="1" id="KW-1133">Transmembrane helix</keyword>
<keyword evidence="3" id="KW-1185">Reference proteome</keyword>
<evidence type="ECO:0000256" key="1">
    <source>
        <dbReference type="SAM" id="Phobius"/>
    </source>
</evidence>
<dbReference type="Proteomes" id="UP000667650">
    <property type="component" value="Unassembled WGS sequence"/>
</dbReference>
<comment type="caution">
    <text evidence="2">The sequence shown here is derived from an EMBL/GenBank/DDBJ whole genome shotgun (WGS) entry which is preliminary data.</text>
</comment>
<protein>
    <submittedName>
        <fullName evidence="2">Uncharacterized protein</fullName>
    </submittedName>
</protein>